<proteinExistence type="predicted"/>
<evidence type="ECO:0000256" key="2">
    <source>
        <dbReference type="ARBA" id="ARBA00022833"/>
    </source>
</evidence>
<dbReference type="OrthoDB" id="762982at2759"/>
<evidence type="ECO:0000259" key="10">
    <source>
        <dbReference type="PROSITE" id="PS50102"/>
    </source>
</evidence>
<dbReference type="InterPro" id="IPR036864">
    <property type="entry name" value="Zn2-C6_fun-type_DNA-bd_sf"/>
</dbReference>
<dbReference type="InterPro" id="IPR051430">
    <property type="entry name" value="Fungal_TF_Env_Response"/>
</dbReference>
<dbReference type="GO" id="GO:0001228">
    <property type="term" value="F:DNA-binding transcription activator activity, RNA polymerase II-specific"/>
    <property type="evidence" value="ECO:0007669"/>
    <property type="project" value="TreeGrafter"/>
</dbReference>
<evidence type="ECO:0000313" key="11">
    <source>
        <dbReference type="EMBL" id="OXV10097.1"/>
    </source>
</evidence>
<dbReference type="Pfam" id="PF00172">
    <property type="entry name" value="Zn_clus"/>
    <property type="match status" value="1"/>
</dbReference>
<organism evidence="11 12">
    <name type="scientific">Elaphomyces granulatus</name>
    <dbReference type="NCBI Taxonomy" id="519963"/>
    <lineage>
        <taxon>Eukaryota</taxon>
        <taxon>Fungi</taxon>
        <taxon>Dikarya</taxon>
        <taxon>Ascomycota</taxon>
        <taxon>Pezizomycotina</taxon>
        <taxon>Eurotiomycetes</taxon>
        <taxon>Eurotiomycetidae</taxon>
        <taxon>Eurotiales</taxon>
        <taxon>Elaphomycetaceae</taxon>
        <taxon>Elaphomyces</taxon>
    </lineage>
</organism>
<dbReference type="PROSITE" id="PS50102">
    <property type="entry name" value="RRM"/>
    <property type="match status" value="2"/>
</dbReference>
<keyword evidence="12" id="KW-1185">Reference proteome</keyword>
<dbReference type="Proteomes" id="UP000243515">
    <property type="component" value="Unassembled WGS sequence"/>
</dbReference>
<evidence type="ECO:0008006" key="13">
    <source>
        <dbReference type="Google" id="ProtNLM"/>
    </source>
</evidence>
<feature type="domain" description="Zn(2)-C6 fungal-type" evidence="9">
    <location>
        <begin position="34"/>
        <end position="65"/>
    </location>
</feature>
<dbReference type="CDD" id="cd12148">
    <property type="entry name" value="fungal_TF_MHR"/>
    <property type="match status" value="1"/>
</dbReference>
<gene>
    <name evidence="11" type="ORF">Egran_02140</name>
</gene>
<keyword evidence="7" id="KW-0694">RNA-binding</keyword>
<dbReference type="PANTHER" id="PTHR31944:SF131">
    <property type="entry name" value="HEME-RESPONSIVE ZINC FINGER TRANSCRIPTION FACTOR HAP1"/>
    <property type="match status" value="1"/>
</dbReference>
<feature type="compositionally biased region" description="Low complexity" evidence="8">
    <location>
        <begin position="1"/>
        <end position="18"/>
    </location>
</feature>
<dbReference type="SMART" id="SM00906">
    <property type="entry name" value="Fungal_trans"/>
    <property type="match status" value="1"/>
</dbReference>
<dbReference type="PROSITE" id="PS00463">
    <property type="entry name" value="ZN2_CY6_FUNGAL_1"/>
    <property type="match status" value="1"/>
</dbReference>
<dbReference type="InterPro" id="IPR012677">
    <property type="entry name" value="Nucleotide-bd_a/b_plait_sf"/>
</dbReference>
<dbReference type="InterPro" id="IPR000504">
    <property type="entry name" value="RRM_dom"/>
</dbReference>
<evidence type="ECO:0000256" key="4">
    <source>
        <dbReference type="ARBA" id="ARBA00023125"/>
    </source>
</evidence>
<dbReference type="GO" id="GO:0008270">
    <property type="term" value="F:zinc ion binding"/>
    <property type="evidence" value="ECO:0007669"/>
    <property type="project" value="InterPro"/>
</dbReference>
<dbReference type="AlphaFoldDB" id="A0A232M1Z0"/>
<keyword evidence="5" id="KW-0804">Transcription</keyword>
<dbReference type="SMART" id="SM00066">
    <property type="entry name" value="GAL4"/>
    <property type="match status" value="1"/>
</dbReference>
<dbReference type="InterPro" id="IPR035979">
    <property type="entry name" value="RBD_domain_sf"/>
</dbReference>
<protein>
    <recommendedName>
        <fullName evidence="13">Zn(2)-C6 fungal-type domain-containing protein</fullName>
    </recommendedName>
</protein>
<dbReference type="CDD" id="cd00067">
    <property type="entry name" value="GAL4"/>
    <property type="match status" value="1"/>
</dbReference>
<dbReference type="GO" id="GO:0000978">
    <property type="term" value="F:RNA polymerase II cis-regulatory region sequence-specific DNA binding"/>
    <property type="evidence" value="ECO:0007669"/>
    <property type="project" value="TreeGrafter"/>
</dbReference>
<dbReference type="SMART" id="SM00360">
    <property type="entry name" value="RRM"/>
    <property type="match status" value="2"/>
</dbReference>
<dbReference type="Gene3D" id="3.30.70.330">
    <property type="match status" value="2"/>
</dbReference>
<feature type="domain" description="RRM" evidence="10">
    <location>
        <begin position="1064"/>
        <end position="1142"/>
    </location>
</feature>
<dbReference type="Pfam" id="PF00076">
    <property type="entry name" value="RRM_1"/>
    <property type="match status" value="2"/>
</dbReference>
<keyword evidence="1" id="KW-0479">Metal-binding</keyword>
<feature type="region of interest" description="Disordered" evidence="8">
    <location>
        <begin position="66"/>
        <end position="87"/>
    </location>
</feature>
<evidence type="ECO:0000256" key="1">
    <source>
        <dbReference type="ARBA" id="ARBA00022723"/>
    </source>
</evidence>
<keyword evidence="4" id="KW-0238">DNA-binding</keyword>
<feature type="domain" description="RRM" evidence="10">
    <location>
        <begin position="971"/>
        <end position="1048"/>
    </location>
</feature>
<dbReference type="GO" id="GO:0005634">
    <property type="term" value="C:nucleus"/>
    <property type="evidence" value="ECO:0007669"/>
    <property type="project" value="TreeGrafter"/>
</dbReference>
<evidence type="ECO:0000256" key="7">
    <source>
        <dbReference type="PROSITE-ProRule" id="PRU00176"/>
    </source>
</evidence>
<comment type="caution">
    <text evidence="11">The sequence shown here is derived from an EMBL/GenBank/DDBJ whole genome shotgun (WGS) entry which is preliminary data.</text>
</comment>
<sequence>MSPTPSSTASSSVSAQSPEGPFRVIRKRNRVPLSCAPCRQRKLKCNRASPCENCMKRGDVPSCTYAQPGTRKKNNSINQNAFNSPDDMQNRIDRLESLVLSLMTNGSQSAGPTAAVAAIASNDSTGSGQNSQELDQDEELDLQEESDTEQVTKSFGVMKVDNKTSYYISDVHWASVLNDIAEVRQFFASHKNQWEEQAEKVKASRKDAPVSSLVFGAMKPCSRAEIMKSFPSHNTTDLLIARYFSYCDQTSSILHVPTFNKQYNEYWKDPEKTSIVWIGMVFAMMRLATLSYHHDGDEPPEFRGGRCADLAGTYRDSMAQCLILADYTKPHKYLIETLIFHLFGDFSQTKDTDVSVWVLAGMTARLAMRMGYHRDSKMFLNITPFQGEMRRRLWTLVRQADVLFSFQVGLPSMLRSGDTDTDLPRNLYDEDFDEDSKELPPPRPNDEPTKISFLIAKSRLAFAFARVVEHTATLHTSSPYEDVMDIDNDLQRARDLIPERLRVRPMEDSHSDPISTILSRFHIISVYHKAQCVLHRRYLARARENLRFTPSRRTCIDSSMELLRFQSIFHRDIRPKNQMHKREQMNSLNSNDFLLAATIVCLDLYHGLQLQAAGRQSGDIHTWGRERREEMLAAIRGSYEIWNELRDESLEAYKVSGILGVMLGKLTFVPQGTENGTVPPIFEPQDEKQSAAMTLGLLSSGMSPLNTGPSAFVDSPFKMADSPLSQGGFGTIAEPHEAPSPFNILGQMPDMQPSNLDWEAWDNYLQNSTFDASNQLWPMLDMQQQSQITTPLQQTMLPNSRSGASDPVRLGSRLPIGRFPTTLPDSSINFNITNGLYLNTLSVSLEKMHCLRPAAVRLFSSRSTSFVIKPRSIASITSFPLRLNSQLPRFALQRRWNSDQVTRGVPESGTVDESEARVVDFAVETTEKETAKDREQVADEAEAATTDYSAAAKDDAVYRPRPSQRSADPKETIYVGNLFYDVTADDLKQQLQKYGTVQSATIVHDNRGLSKGFGYVSFDSVDSAMRAIEGMHMQIFGGRRVVAQFAQANYVPRQQSRGTSTPTNTLYVGNISYDMTDKDLQDLFRDIRNVIDVRVSIDRKTGQPKGFAHAEFTDVASAEAAFEILRSKAPFGRRLRVDFSLTNRQSRRREEREDVSPEQLE</sequence>
<dbReference type="PROSITE" id="PS50048">
    <property type="entry name" value="ZN2_CY6_FUNGAL_2"/>
    <property type="match status" value="1"/>
</dbReference>
<feature type="region of interest" description="Disordered" evidence="8">
    <location>
        <begin position="1"/>
        <end position="24"/>
    </location>
</feature>
<dbReference type="PANTHER" id="PTHR31944">
    <property type="entry name" value="HEME-RESPONSIVE ZINC FINGER TRANSCRIPTION FACTOR HAP1"/>
    <property type="match status" value="1"/>
</dbReference>
<dbReference type="GO" id="GO:0006351">
    <property type="term" value="P:DNA-templated transcription"/>
    <property type="evidence" value="ECO:0007669"/>
    <property type="project" value="InterPro"/>
</dbReference>
<dbReference type="EMBL" id="NPHW01003134">
    <property type="protein sequence ID" value="OXV10097.1"/>
    <property type="molecule type" value="Genomic_DNA"/>
</dbReference>
<feature type="region of interest" description="Disordered" evidence="8">
    <location>
        <begin position="421"/>
        <end position="448"/>
    </location>
</feature>
<accession>A0A232M1Z0</accession>
<dbReference type="InterPro" id="IPR001138">
    <property type="entry name" value="Zn2Cys6_DnaBD"/>
</dbReference>
<dbReference type="SUPFAM" id="SSF57701">
    <property type="entry name" value="Zn2/Cys6 DNA-binding domain"/>
    <property type="match status" value="1"/>
</dbReference>
<keyword evidence="6" id="KW-0539">Nucleus</keyword>
<dbReference type="CDD" id="cd00590">
    <property type="entry name" value="RRM_SF"/>
    <property type="match status" value="1"/>
</dbReference>
<reference evidence="11 12" key="1">
    <citation type="journal article" date="2015" name="Environ. Microbiol.">
        <title>Metagenome sequence of Elaphomyces granulatus from sporocarp tissue reveals Ascomycota ectomycorrhizal fingerprints of genome expansion and a Proteobacteria-rich microbiome.</title>
        <authorList>
            <person name="Quandt C.A."/>
            <person name="Kohler A."/>
            <person name="Hesse C.N."/>
            <person name="Sharpton T.J."/>
            <person name="Martin F."/>
            <person name="Spatafora J.W."/>
        </authorList>
    </citation>
    <scope>NUCLEOTIDE SEQUENCE [LARGE SCALE GENOMIC DNA]</scope>
    <source>
        <strain evidence="11 12">OSC145934</strain>
    </source>
</reference>
<dbReference type="GO" id="GO:0003723">
    <property type="term" value="F:RNA binding"/>
    <property type="evidence" value="ECO:0007669"/>
    <property type="project" value="UniProtKB-UniRule"/>
</dbReference>
<keyword evidence="3" id="KW-0805">Transcription regulation</keyword>
<feature type="compositionally biased region" description="Polar residues" evidence="8">
    <location>
        <begin position="75"/>
        <end position="87"/>
    </location>
</feature>
<feature type="compositionally biased region" description="Basic and acidic residues" evidence="8">
    <location>
        <begin position="437"/>
        <end position="448"/>
    </location>
</feature>
<keyword evidence="2" id="KW-0862">Zinc</keyword>
<dbReference type="Pfam" id="PF04082">
    <property type="entry name" value="Fungal_trans"/>
    <property type="match status" value="1"/>
</dbReference>
<evidence type="ECO:0000256" key="6">
    <source>
        <dbReference type="ARBA" id="ARBA00023242"/>
    </source>
</evidence>
<dbReference type="Gene3D" id="4.10.240.10">
    <property type="entry name" value="Zn(2)-C6 fungal-type DNA-binding domain"/>
    <property type="match status" value="1"/>
</dbReference>
<dbReference type="SUPFAM" id="SSF54928">
    <property type="entry name" value="RNA-binding domain, RBD"/>
    <property type="match status" value="2"/>
</dbReference>
<evidence type="ECO:0000313" key="12">
    <source>
        <dbReference type="Proteomes" id="UP000243515"/>
    </source>
</evidence>
<evidence type="ECO:0000256" key="5">
    <source>
        <dbReference type="ARBA" id="ARBA00023163"/>
    </source>
</evidence>
<evidence type="ECO:0000256" key="8">
    <source>
        <dbReference type="SAM" id="MobiDB-lite"/>
    </source>
</evidence>
<name>A0A232M1Z0_9EURO</name>
<evidence type="ECO:0000256" key="3">
    <source>
        <dbReference type="ARBA" id="ARBA00023015"/>
    </source>
</evidence>
<dbReference type="InterPro" id="IPR007219">
    <property type="entry name" value="XnlR_reg_dom"/>
</dbReference>
<evidence type="ECO:0000259" key="9">
    <source>
        <dbReference type="PROSITE" id="PS50048"/>
    </source>
</evidence>